<evidence type="ECO:0000256" key="1">
    <source>
        <dbReference type="ARBA" id="ARBA00022723"/>
    </source>
</evidence>
<evidence type="ECO:0000256" key="6">
    <source>
        <dbReference type="ARBA" id="ARBA00023242"/>
    </source>
</evidence>
<proteinExistence type="predicted"/>
<evidence type="ECO:0008006" key="10">
    <source>
        <dbReference type="Google" id="ProtNLM"/>
    </source>
</evidence>
<dbReference type="Proteomes" id="UP000054466">
    <property type="component" value="Unassembled WGS sequence"/>
</dbReference>
<dbReference type="GeneID" id="27348134"/>
<dbReference type="STRING" id="569365.A0A0D1ZDG1"/>
<accession>A0A0D1ZDG1</accession>
<dbReference type="PANTHER" id="PTHR31313:SF81">
    <property type="entry name" value="TY1 ENHANCER ACTIVATOR"/>
    <property type="match status" value="1"/>
</dbReference>
<keyword evidence="1" id="KW-0479">Metal-binding</keyword>
<keyword evidence="4" id="KW-0238">DNA-binding</keyword>
<organism evidence="8 9">
    <name type="scientific">Cladophialophora immunda</name>
    <dbReference type="NCBI Taxonomy" id="569365"/>
    <lineage>
        <taxon>Eukaryota</taxon>
        <taxon>Fungi</taxon>
        <taxon>Dikarya</taxon>
        <taxon>Ascomycota</taxon>
        <taxon>Pezizomycotina</taxon>
        <taxon>Eurotiomycetes</taxon>
        <taxon>Chaetothyriomycetidae</taxon>
        <taxon>Chaetothyriales</taxon>
        <taxon>Herpotrichiellaceae</taxon>
        <taxon>Cladophialophora</taxon>
    </lineage>
</organism>
<feature type="region of interest" description="Disordered" evidence="7">
    <location>
        <begin position="556"/>
        <end position="582"/>
    </location>
</feature>
<keyword evidence="3" id="KW-0805">Transcription regulation</keyword>
<dbReference type="OrthoDB" id="2154091at2759"/>
<evidence type="ECO:0000313" key="9">
    <source>
        <dbReference type="Proteomes" id="UP000054466"/>
    </source>
</evidence>
<dbReference type="RefSeq" id="XP_016246012.1">
    <property type="nucleotide sequence ID" value="XM_016396156.1"/>
</dbReference>
<keyword evidence="2" id="KW-0862">Zinc</keyword>
<evidence type="ECO:0000256" key="2">
    <source>
        <dbReference type="ARBA" id="ARBA00022833"/>
    </source>
</evidence>
<evidence type="ECO:0000313" key="8">
    <source>
        <dbReference type="EMBL" id="KIW25796.1"/>
    </source>
</evidence>
<evidence type="ECO:0000256" key="7">
    <source>
        <dbReference type="SAM" id="MobiDB-lite"/>
    </source>
</evidence>
<keyword evidence="9" id="KW-1185">Reference proteome</keyword>
<dbReference type="PANTHER" id="PTHR31313">
    <property type="entry name" value="TY1 ENHANCER ACTIVATOR"/>
    <property type="match status" value="1"/>
</dbReference>
<feature type="region of interest" description="Disordered" evidence="7">
    <location>
        <begin position="595"/>
        <end position="630"/>
    </location>
</feature>
<name>A0A0D1ZDG1_9EURO</name>
<reference evidence="8 9" key="1">
    <citation type="submission" date="2015-01" db="EMBL/GenBank/DDBJ databases">
        <title>The Genome Sequence of Cladophialophora immunda CBS83496.</title>
        <authorList>
            <consortium name="The Broad Institute Genomics Platform"/>
            <person name="Cuomo C."/>
            <person name="de Hoog S."/>
            <person name="Gorbushina A."/>
            <person name="Stielow B."/>
            <person name="Teixiera M."/>
            <person name="Abouelleil A."/>
            <person name="Chapman S.B."/>
            <person name="Priest M."/>
            <person name="Young S.K."/>
            <person name="Wortman J."/>
            <person name="Nusbaum C."/>
            <person name="Birren B."/>
        </authorList>
    </citation>
    <scope>NUCLEOTIDE SEQUENCE [LARGE SCALE GENOMIC DNA]</scope>
    <source>
        <strain evidence="8 9">CBS 83496</strain>
    </source>
</reference>
<dbReference type="GO" id="GO:0046872">
    <property type="term" value="F:metal ion binding"/>
    <property type="evidence" value="ECO:0007669"/>
    <property type="project" value="UniProtKB-KW"/>
</dbReference>
<protein>
    <recommendedName>
        <fullName evidence="10">Transcription factor domain-containing protein</fullName>
    </recommendedName>
</protein>
<evidence type="ECO:0000256" key="4">
    <source>
        <dbReference type="ARBA" id="ARBA00023125"/>
    </source>
</evidence>
<gene>
    <name evidence="8" type="ORF">PV07_08940</name>
</gene>
<dbReference type="HOGENOM" id="CLU_375516_0_0_1"/>
<sequence>MPSTASHADSAMAETETHANRLFRLLNDDSDASPLDPSSPGQTTATQPLTPAFDLYQASWADASAQSAERISATIARLDAALHTYLLAQFWERFNACIRLVHQAAFLAGLEEHHHDHHHDHHASPSSGRYCPCRHFYSPELHLAVLAMGLRRADRSRPDMAPLLLPDHDSTLHRDLRDVAGLLPPRSSISNRWTLAQVQAVVILALLERERGRDQSARLALDSALTMIHDIQAGSGAPDLLSMHVSDDELIVQRMTLRAACLIHSHWSVFDNGLELTPAPSTNGSSRGDLVSWPRHLRGNSRLLVPQGADVDLQIYNAHLALMGIATDREDDDCADNGPGDQDPFCRVTRLHTRLKRWYASLPSHLRWSTEQSKHSGPPSLFLLHQQYHAVLILLFRPLSSEESLQNILSPLDAATTCHQLAASIASLTLSHAMQLASLLSESVEQFELGAILPLALQQGALAASVLLSSAPNIKNESTRSSVSRQLDLLQRFFTKTSAVHIPAERLVGILLNIRGPSESTTTLLKQTWQPVPFSPGRDAECLGDCQHLMSLDGHDGALSRRDDQSNRGEPAGGHLLDEGGVETGLVAPSPYVWTTTGQGPHEAEQLMDSSGDRSEILVSPPADESNGRLRGRQLDATQGAILPETPTSPQSVSRAFSPLTPMQTLFAPADSSNVQQTTHNQEVLPVGDHATDSWDDGDAVSVSWSETFKTLHAVNRRTAGEKLSSNEFGDVMGCVFQL</sequence>
<dbReference type="VEuPathDB" id="FungiDB:PV07_08940"/>
<dbReference type="EMBL" id="KN847044">
    <property type="protein sequence ID" value="KIW25796.1"/>
    <property type="molecule type" value="Genomic_DNA"/>
</dbReference>
<evidence type="ECO:0000256" key="3">
    <source>
        <dbReference type="ARBA" id="ARBA00023015"/>
    </source>
</evidence>
<keyword evidence="6" id="KW-0539">Nucleus</keyword>
<keyword evidence="5" id="KW-0804">Transcription</keyword>
<evidence type="ECO:0000256" key="5">
    <source>
        <dbReference type="ARBA" id="ARBA00023163"/>
    </source>
</evidence>
<dbReference type="InterPro" id="IPR051615">
    <property type="entry name" value="Transcr_Regulatory_Elem"/>
</dbReference>
<dbReference type="GO" id="GO:0003677">
    <property type="term" value="F:DNA binding"/>
    <property type="evidence" value="ECO:0007669"/>
    <property type="project" value="UniProtKB-KW"/>
</dbReference>
<feature type="compositionally biased region" description="Basic and acidic residues" evidence="7">
    <location>
        <begin position="556"/>
        <end position="567"/>
    </location>
</feature>
<dbReference type="CDD" id="cd12148">
    <property type="entry name" value="fungal_TF_MHR"/>
    <property type="match status" value="1"/>
</dbReference>
<dbReference type="AlphaFoldDB" id="A0A0D1ZDG1"/>